<evidence type="ECO:0000313" key="2">
    <source>
        <dbReference type="Proteomes" id="UP000247551"/>
    </source>
</evidence>
<dbReference type="AlphaFoldDB" id="A0A318UTP7"/>
<protein>
    <submittedName>
        <fullName evidence="1">Uncharacterized protein</fullName>
    </submittedName>
</protein>
<sequence length="150" mass="17208">MWHPIRSCRAKATTYREKCRSCIYADTKLCGIQLGLVGLKPRPTEKSVGRAFMPTKKAMRHPIRSCRAKATTYREKCRSCIYADKKPYNTQLGLVGLKPRPTEKSVGRAFMPTKKAMRHPIRSCRAKATTYKTYPTFAHEVLLRFLGFHV</sequence>
<gene>
    <name evidence="1" type="ORF">DFP75_10751</name>
</gene>
<proteinExistence type="predicted"/>
<keyword evidence="2" id="KW-1185">Reference proteome</keyword>
<organism evidence="1 2">
    <name type="scientific">Marinomonas alcarazii</name>
    <dbReference type="NCBI Taxonomy" id="491949"/>
    <lineage>
        <taxon>Bacteria</taxon>
        <taxon>Pseudomonadati</taxon>
        <taxon>Pseudomonadota</taxon>
        <taxon>Gammaproteobacteria</taxon>
        <taxon>Oceanospirillales</taxon>
        <taxon>Oceanospirillaceae</taxon>
        <taxon>Marinomonas</taxon>
    </lineage>
</organism>
<accession>A0A318UTP7</accession>
<dbReference type="Proteomes" id="UP000247551">
    <property type="component" value="Unassembled WGS sequence"/>
</dbReference>
<reference evidence="1 2" key="1">
    <citation type="submission" date="2018-06" db="EMBL/GenBank/DDBJ databases">
        <title>Genomic Encyclopedia of Type Strains, Phase III (KMG-III): the genomes of soil and plant-associated and newly described type strains.</title>
        <authorList>
            <person name="Whitman W."/>
        </authorList>
    </citation>
    <scope>NUCLEOTIDE SEQUENCE [LARGE SCALE GENOMIC DNA]</scope>
    <source>
        <strain evidence="1 2">CECT 7730</strain>
    </source>
</reference>
<dbReference type="EMBL" id="QKLW01000007">
    <property type="protein sequence ID" value="PYF79886.1"/>
    <property type="molecule type" value="Genomic_DNA"/>
</dbReference>
<evidence type="ECO:0000313" key="1">
    <source>
        <dbReference type="EMBL" id="PYF79886.1"/>
    </source>
</evidence>
<comment type="caution">
    <text evidence="1">The sequence shown here is derived from an EMBL/GenBank/DDBJ whole genome shotgun (WGS) entry which is preliminary data.</text>
</comment>
<name>A0A318UTP7_9GAMM</name>